<comment type="subcellular location">
    <subcellularLocation>
        <location evidence="2">Endosome membrane</location>
        <topology evidence="2">Peripheral membrane protein</topology>
    </subcellularLocation>
    <subcellularLocation>
        <location evidence="3">Preautophagosomal structure membrane</location>
        <topology evidence="3">Peripheral membrane protein</topology>
    </subcellularLocation>
    <subcellularLocation>
        <location evidence="1">Vacuole membrane</location>
        <topology evidence="1">Peripheral membrane protein</topology>
    </subcellularLocation>
</comment>
<organism evidence="14 15">
    <name type="scientific">Circinella minor</name>
    <dbReference type="NCBI Taxonomy" id="1195481"/>
    <lineage>
        <taxon>Eukaryota</taxon>
        <taxon>Fungi</taxon>
        <taxon>Fungi incertae sedis</taxon>
        <taxon>Mucoromycota</taxon>
        <taxon>Mucoromycotina</taxon>
        <taxon>Mucoromycetes</taxon>
        <taxon>Mucorales</taxon>
        <taxon>Lichtheimiaceae</taxon>
        <taxon>Circinella</taxon>
    </lineage>
</organism>
<dbReference type="EMBL" id="JAEPRB010000563">
    <property type="protein sequence ID" value="KAG2214923.1"/>
    <property type="molecule type" value="Genomic_DNA"/>
</dbReference>
<evidence type="ECO:0000256" key="1">
    <source>
        <dbReference type="ARBA" id="ARBA00004148"/>
    </source>
</evidence>
<evidence type="ECO:0000313" key="14">
    <source>
        <dbReference type="EMBL" id="KAG2214923.1"/>
    </source>
</evidence>
<comment type="similarity">
    <text evidence="12">Belongs to the WD repeat PROPPIN family.</text>
</comment>
<comment type="caution">
    <text evidence="14">The sequence shown here is derived from an EMBL/GenBank/DDBJ whole genome shotgun (WGS) entry which is preliminary data.</text>
</comment>
<dbReference type="AlphaFoldDB" id="A0A8H7RQQ1"/>
<evidence type="ECO:0000256" key="8">
    <source>
        <dbReference type="ARBA" id="ARBA00022753"/>
    </source>
</evidence>
<evidence type="ECO:0000256" key="3">
    <source>
        <dbReference type="ARBA" id="ARBA00004623"/>
    </source>
</evidence>
<evidence type="ECO:0000256" key="9">
    <source>
        <dbReference type="ARBA" id="ARBA00022927"/>
    </source>
</evidence>
<dbReference type="InterPro" id="IPR001680">
    <property type="entry name" value="WD40_rpt"/>
</dbReference>
<sequence>MTGDIEPQQEKILFLNYNQDFSCVSVGTEKGYRMYNCDPFGKCYSKCMLSLQVFSDRGASIVEMLFCTSLVALVGVDDQEGFSSKQLQIINTKRQSTICELTFPKTVLAVKMNRRRLIVVLEDQIFLYDISNMKLLHTIDTRHNPTAICALSPSSENCYIAYPSRSSSTSPFAPTTPTTPNASTNTSLVSGDVEIFDALGIQLVNIVQAHKTPISCITMNSEGTLLATASEKGTVIRVFSVPDASKVYQFRRGSYPAKIYSMSFNLVSSLLCVSSDTETVHIFKIAAGANNHPIENNGSSIGYDNINNNNNNNGGNIMDHTYDDIGNRGRSGSVGQMLKRSSQHLGRNIGSYLPGMITEMWEPSRDFASLKLPSAGVHSLVALSSTTPQVMVITSEGFFYQYNIDLENGGECVLLKQSSLLGSGDDLNGKLGA</sequence>
<keyword evidence="9" id="KW-0653">Protein transport</keyword>
<dbReference type="SUPFAM" id="SSF50978">
    <property type="entry name" value="WD40 repeat-like"/>
    <property type="match status" value="1"/>
</dbReference>
<evidence type="ECO:0000256" key="11">
    <source>
        <dbReference type="ARBA" id="ARBA00023136"/>
    </source>
</evidence>
<dbReference type="GO" id="GO:0034045">
    <property type="term" value="C:phagophore assembly site membrane"/>
    <property type="evidence" value="ECO:0007669"/>
    <property type="project" value="UniProtKB-SubCell"/>
</dbReference>
<dbReference type="PANTHER" id="PTHR11227">
    <property type="entry name" value="WD-REPEAT PROTEIN INTERACTING WITH PHOSPHOINOSIDES WIPI -RELATED"/>
    <property type="match status" value="1"/>
</dbReference>
<dbReference type="Gene3D" id="2.130.10.10">
    <property type="entry name" value="YVTN repeat-like/Quinoprotein amine dehydrogenase"/>
    <property type="match status" value="1"/>
</dbReference>
<evidence type="ECO:0000256" key="6">
    <source>
        <dbReference type="ARBA" id="ARBA00022574"/>
    </source>
</evidence>
<dbReference type="Proteomes" id="UP000646827">
    <property type="component" value="Unassembled WGS sequence"/>
</dbReference>
<keyword evidence="4" id="KW-0813">Transport</keyword>
<dbReference type="GO" id="GO:0010008">
    <property type="term" value="C:endosome membrane"/>
    <property type="evidence" value="ECO:0007669"/>
    <property type="project" value="UniProtKB-SubCell"/>
</dbReference>
<evidence type="ECO:0000313" key="15">
    <source>
        <dbReference type="Proteomes" id="UP000646827"/>
    </source>
</evidence>
<dbReference type="OrthoDB" id="1667587at2759"/>
<dbReference type="FunFam" id="2.130.10.10:FF:000965">
    <property type="entry name" value="Autophagy-like protein 18 Atg18"/>
    <property type="match status" value="1"/>
</dbReference>
<keyword evidence="10" id="KW-0072">Autophagy</keyword>
<dbReference type="InterPro" id="IPR048720">
    <property type="entry name" value="PROPPIN"/>
</dbReference>
<dbReference type="GO" id="GO:0005774">
    <property type="term" value="C:vacuolar membrane"/>
    <property type="evidence" value="ECO:0007669"/>
    <property type="project" value="UniProtKB-SubCell"/>
</dbReference>
<evidence type="ECO:0000256" key="5">
    <source>
        <dbReference type="ARBA" id="ARBA00022554"/>
    </source>
</evidence>
<evidence type="ECO:0000256" key="12">
    <source>
        <dbReference type="ARBA" id="ARBA00025740"/>
    </source>
</evidence>
<keyword evidence="7" id="KW-0677">Repeat</keyword>
<protein>
    <recommendedName>
        <fullName evidence="13">Autophagy-related protein 18</fullName>
    </recommendedName>
</protein>
<dbReference type="GO" id="GO:0015031">
    <property type="term" value="P:protein transport"/>
    <property type="evidence" value="ECO:0007669"/>
    <property type="project" value="UniProtKB-KW"/>
</dbReference>
<evidence type="ECO:0000256" key="7">
    <source>
        <dbReference type="ARBA" id="ARBA00022737"/>
    </source>
</evidence>
<keyword evidence="6" id="KW-0853">WD repeat</keyword>
<dbReference type="SMART" id="SM00320">
    <property type="entry name" value="WD40"/>
    <property type="match status" value="2"/>
</dbReference>
<proteinExistence type="inferred from homology"/>
<evidence type="ECO:0000256" key="10">
    <source>
        <dbReference type="ARBA" id="ARBA00023006"/>
    </source>
</evidence>
<dbReference type="InterPro" id="IPR015943">
    <property type="entry name" value="WD40/YVTN_repeat-like_dom_sf"/>
</dbReference>
<dbReference type="GO" id="GO:0006914">
    <property type="term" value="P:autophagy"/>
    <property type="evidence" value="ECO:0007669"/>
    <property type="project" value="UniProtKB-KW"/>
</dbReference>
<evidence type="ECO:0000256" key="13">
    <source>
        <dbReference type="ARBA" id="ARBA00039247"/>
    </source>
</evidence>
<keyword evidence="15" id="KW-1185">Reference proteome</keyword>
<gene>
    <name evidence="14" type="ORF">INT45_005653</name>
</gene>
<dbReference type="InterPro" id="IPR036322">
    <property type="entry name" value="WD40_repeat_dom_sf"/>
</dbReference>
<accession>A0A8H7RQQ1</accession>
<evidence type="ECO:0000256" key="4">
    <source>
        <dbReference type="ARBA" id="ARBA00022448"/>
    </source>
</evidence>
<name>A0A8H7RQQ1_9FUNG</name>
<dbReference type="Pfam" id="PF21032">
    <property type="entry name" value="PROPPIN"/>
    <property type="match status" value="3"/>
</dbReference>
<keyword evidence="5" id="KW-0926">Vacuole</keyword>
<keyword evidence="8" id="KW-0967">Endosome</keyword>
<reference evidence="14 15" key="1">
    <citation type="submission" date="2020-12" db="EMBL/GenBank/DDBJ databases">
        <title>Metabolic potential, ecology and presence of endohyphal bacteria is reflected in genomic diversity of Mucoromycotina.</title>
        <authorList>
            <person name="Muszewska A."/>
            <person name="Okrasinska A."/>
            <person name="Steczkiewicz K."/>
            <person name="Drgas O."/>
            <person name="Orlowska M."/>
            <person name="Perlinska-Lenart U."/>
            <person name="Aleksandrzak-Piekarczyk T."/>
            <person name="Szatraj K."/>
            <person name="Zielenkiewicz U."/>
            <person name="Pilsyk S."/>
            <person name="Malc E."/>
            <person name="Mieczkowski P."/>
            <person name="Kruszewska J.S."/>
            <person name="Biernat P."/>
            <person name="Pawlowska J."/>
        </authorList>
    </citation>
    <scope>NUCLEOTIDE SEQUENCE [LARGE SCALE GENOMIC DNA]</scope>
    <source>
        <strain evidence="14 15">CBS 142.35</strain>
    </source>
</reference>
<evidence type="ECO:0000256" key="2">
    <source>
        <dbReference type="ARBA" id="ARBA00004481"/>
    </source>
</evidence>
<keyword evidence="11" id="KW-0472">Membrane</keyword>